<proteinExistence type="predicted"/>
<reference evidence="2 3" key="1">
    <citation type="journal article" date="2012" name="Genome Biol.">
        <title>Genome and low-iron response of an oceanic diatom adapted to chronic iron limitation.</title>
        <authorList>
            <person name="Lommer M."/>
            <person name="Specht M."/>
            <person name="Roy A.S."/>
            <person name="Kraemer L."/>
            <person name="Andreson R."/>
            <person name="Gutowska M.A."/>
            <person name="Wolf J."/>
            <person name="Bergner S.V."/>
            <person name="Schilhabel M.B."/>
            <person name="Klostermeier U.C."/>
            <person name="Beiko R.G."/>
            <person name="Rosenstiel P."/>
            <person name="Hippler M."/>
            <person name="Laroche J."/>
        </authorList>
    </citation>
    <scope>NUCLEOTIDE SEQUENCE [LARGE SCALE GENOMIC DNA]</scope>
    <source>
        <strain evidence="2 3">CCMP1005</strain>
    </source>
</reference>
<evidence type="ECO:0000313" key="2">
    <source>
        <dbReference type="EMBL" id="EJK56414.1"/>
    </source>
</evidence>
<dbReference type="Gene3D" id="1.10.287.2610">
    <property type="match status" value="1"/>
</dbReference>
<comment type="caution">
    <text evidence="2">The sequence shown here is derived from an EMBL/GenBank/DDBJ whole genome shotgun (WGS) entry which is preliminary data.</text>
</comment>
<dbReference type="eggNOG" id="KOG3595">
    <property type="taxonomic scope" value="Eukaryota"/>
</dbReference>
<dbReference type="GO" id="GO:0051959">
    <property type="term" value="F:dynein light intermediate chain binding"/>
    <property type="evidence" value="ECO:0007669"/>
    <property type="project" value="InterPro"/>
</dbReference>
<dbReference type="GO" id="GO:0045505">
    <property type="term" value="F:dynein intermediate chain binding"/>
    <property type="evidence" value="ECO:0007669"/>
    <property type="project" value="InterPro"/>
</dbReference>
<dbReference type="EMBL" id="AGNL01031488">
    <property type="protein sequence ID" value="EJK56414.1"/>
    <property type="molecule type" value="Genomic_DNA"/>
</dbReference>
<gene>
    <name evidence="2" type="ORF">THAOC_23699</name>
</gene>
<feature type="domain" description="Dynein heavy chain AAA module D4" evidence="1">
    <location>
        <begin position="1"/>
        <end position="140"/>
    </location>
</feature>
<organism evidence="2 3">
    <name type="scientific">Thalassiosira oceanica</name>
    <name type="common">Marine diatom</name>
    <dbReference type="NCBI Taxonomy" id="159749"/>
    <lineage>
        <taxon>Eukaryota</taxon>
        <taxon>Sar</taxon>
        <taxon>Stramenopiles</taxon>
        <taxon>Ochrophyta</taxon>
        <taxon>Bacillariophyta</taxon>
        <taxon>Coscinodiscophyceae</taxon>
        <taxon>Thalassiosirophycidae</taxon>
        <taxon>Thalassiosirales</taxon>
        <taxon>Thalassiosiraceae</taxon>
        <taxon>Thalassiosira</taxon>
    </lineage>
</organism>
<dbReference type="GO" id="GO:0007018">
    <property type="term" value="P:microtubule-based movement"/>
    <property type="evidence" value="ECO:0007669"/>
    <property type="project" value="InterPro"/>
</dbReference>
<keyword evidence="3" id="KW-1185">Reference proteome</keyword>
<dbReference type="InterPro" id="IPR024317">
    <property type="entry name" value="Dynein_heavy_chain_D4_dom"/>
</dbReference>
<dbReference type="OrthoDB" id="424310at2759"/>
<dbReference type="InterPro" id="IPR027417">
    <property type="entry name" value="P-loop_NTPase"/>
</dbReference>
<dbReference type="Proteomes" id="UP000266841">
    <property type="component" value="Unassembled WGS sequence"/>
</dbReference>
<dbReference type="SUPFAM" id="SSF52540">
    <property type="entry name" value="P-loop containing nucleoside triphosphate hydrolases"/>
    <property type="match status" value="1"/>
</dbReference>
<feature type="non-terminal residue" evidence="2">
    <location>
        <position position="1"/>
    </location>
</feature>
<dbReference type="GO" id="GO:0030286">
    <property type="term" value="C:dynein complex"/>
    <property type="evidence" value="ECO:0007669"/>
    <property type="project" value="InterPro"/>
</dbReference>
<accession>K0RVD5</accession>
<dbReference type="InterPro" id="IPR026983">
    <property type="entry name" value="DHC"/>
</dbReference>
<evidence type="ECO:0000259" key="1">
    <source>
        <dbReference type="Pfam" id="PF12780"/>
    </source>
</evidence>
<dbReference type="Gene3D" id="3.40.50.300">
    <property type="entry name" value="P-loop containing nucleotide triphosphate hydrolases"/>
    <property type="match status" value="1"/>
</dbReference>
<sequence length="234" mass="26027">LRSVYVAAGVRGNPIVFLMTDSQIVNEHFLVYINGIITSGWIPDLFPKEDIDNILGSIANEAKSAGVPDTPESRINFFVSKVKKNLHVVLAFSPVGDTFRTRARRFPGLVNSTVIDPFQPWPRDALVSVAERFLKDVEMSVDESPDERAPVQLRHAKVAPGAHLVLQVPAGEQADQTDLLRLVDRLDVGLSTLRKTSQDVTELQKDLKITMEKVGEKKVATDKLIEQGRRKGRH</sequence>
<dbReference type="PANTHER" id="PTHR22878:SF69">
    <property type="entry name" value="DYNEIN HEAVY CHAIN"/>
    <property type="match status" value="1"/>
</dbReference>
<name>K0RVD5_THAOC</name>
<dbReference type="Pfam" id="PF12780">
    <property type="entry name" value="AAA_8"/>
    <property type="match status" value="1"/>
</dbReference>
<protein>
    <recommendedName>
        <fullName evidence="1">Dynein heavy chain AAA module D4 domain-containing protein</fullName>
    </recommendedName>
</protein>
<dbReference type="AlphaFoldDB" id="K0RVD5"/>
<dbReference type="PANTHER" id="PTHR22878">
    <property type="entry name" value="DYNEIN HEAVY CHAIN 6, AXONEMAL-LIKE-RELATED"/>
    <property type="match status" value="1"/>
</dbReference>
<evidence type="ECO:0000313" key="3">
    <source>
        <dbReference type="Proteomes" id="UP000266841"/>
    </source>
</evidence>